<dbReference type="AlphaFoldDB" id="A0A2H3D6W5"/>
<keyword evidence="2" id="KW-1185">Reference proteome</keyword>
<accession>A0A2H3D6W5</accession>
<gene>
    <name evidence="1" type="ORF">ARMGADRAFT_1032078</name>
</gene>
<organism evidence="1 2">
    <name type="scientific">Armillaria gallica</name>
    <name type="common">Bulbous honey fungus</name>
    <name type="synonym">Armillaria bulbosa</name>
    <dbReference type="NCBI Taxonomy" id="47427"/>
    <lineage>
        <taxon>Eukaryota</taxon>
        <taxon>Fungi</taxon>
        <taxon>Dikarya</taxon>
        <taxon>Basidiomycota</taxon>
        <taxon>Agaricomycotina</taxon>
        <taxon>Agaricomycetes</taxon>
        <taxon>Agaricomycetidae</taxon>
        <taxon>Agaricales</taxon>
        <taxon>Marasmiineae</taxon>
        <taxon>Physalacriaceae</taxon>
        <taxon>Armillaria</taxon>
    </lineage>
</organism>
<dbReference type="EMBL" id="KZ293663">
    <property type="protein sequence ID" value="PBK90991.1"/>
    <property type="molecule type" value="Genomic_DNA"/>
</dbReference>
<dbReference type="InParanoid" id="A0A2H3D6W5"/>
<evidence type="ECO:0000313" key="2">
    <source>
        <dbReference type="Proteomes" id="UP000217790"/>
    </source>
</evidence>
<dbReference type="Proteomes" id="UP000217790">
    <property type="component" value="Unassembled WGS sequence"/>
</dbReference>
<reference evidence="2" key="1">
    <citation type="journal article" date="2017" name="Nat. Ecol. Evol.">
        <title>Genome expansion and lineage-specific genetic innovations in the forest pathogenic fungi Armillaria.</title>
        <authorList>
            <person name="Sipos G."/>
            <person name="Prasanna A.N."/>
            <person name="Walter M.C."/>
            <person name="O'Connor E."/>
            <person name="Balint B."/>
            <person name="Krizsan K."/>
            <person name="Kiss B."/>
            <person name="Hess J."/>
            <person name="Varga T."/>
            <person name="Slot J."/>
            <person name="Riley R."/>
            <person name="Boka B."/>
            <person name="Rigling D."/>
            <person name="Barry K."/>
            <person name="Lee J."/>
            <person name="Mihaltcheva S."/>
            <person name="LaButti K."/>
            <person name="Lipzen A."/>
            <person name="Waldron R."/>
            <person name="Moloney N.M."/>
            <person name="Sperisen C."/>
            <person name="Kredics L."/>
            <person name="Vagvoelgyi C."/>
            <person name="Patrignani A."/>
            <person name="Fitzpatrick D."/>
            <person name="Nagy I."/>
            <person name="Doyle S."/>
            <person name="Anderson J.B."/>
            <person name="Grigoriev I.V."/>
            <person name="Gueldener U."/>
            <person name="Muensterkoetter M."/>
            <person name="Nagy L.G."/>
        </authorList>
    </citation>
    <scope>NUCLEOTIDE SEQUENCE [LARGE SCALE GENOMIC DNA]</scope>
    <source>
        <strain evidence="2">Ar21-2</strain>
    </source>
</reference>
<evidence type="ECO:0000313" key="1">
    <source>
        <dbReference type="EMBL" id="PBK90991.1"/>
    </source>
</evidence>
<protein>
    <submittedName>
        <fullName evidence="1">Uncharacterized protein</fullName>
    </submittedName>
</protein>
<proteinExistence type="predicted"/>
<name>A0A2H3D6W5_ARMGA</name>
<sequence length="209" mass="22474">MSSLICSGILLRTQDDTDKNMILRSWSWLPLGVGVRCMVTFWGVELNAGAVIALKFTSIRCRIRQTAGSASIPKGQVLRKFKMSYSTGTGLWWCPQPANNGQRVGSGHSRAHAAISRPNFQLQVAGDSISSMQPMGEEGGECVVGSGGGGNLSNQAGLWSYVQLVRGLPLLDSRGGCMKGEYATAGELWIQMGPSFHFVTHRQMHGVAS</sequence>